<dbReference type="PANTHER" id="PTHR30531:SF12">
    <property type="entry name" value="FLAGELLAR BIOSYNTHETIC PROTEIN FLHB"/>
    <property type="match status" value="1"/>
</dbReference>
<evidence type="ECO:0000256" key="6">
    <source>
        <dbReference type="ARBA" id="ARBA00022692"/>
    </source>
</evidence>
<comment type="similarity">
    <text evidence="2 12">Belongs to the type III secretion exporter family.</text>
</comment>
<evidence type="ECO:0000256" key="4">
    <source>
        <dbReference type="ARBA" id="ARBA00022448"/>
    </source>
</evidence>
<evidence type="ECO:0000313" key="18">
    <source>
        <dbReference type="Proteomes" id="UP000571857"/>
    </source>
</evidence>
<dbReference type="InterPro" id="IPR006136">
    <property type="entry name" value="FlhB"/>
</dbReference>
<dbReference type="PRINTS" id="PR00950">
    <property type="entry name" value="TYPE3IMSPROT"/>
</dbReference>
<dbReference type="PANTHER" id="PTHR30531">
    <property type="entry name" value="FLAGELLAR BIOSYNTHETIC PROTEIN FLHB"/>
    <property type="match status" value="1"/>
</dbReference>
<reference evidence="14 18" key="2">
    <citation type="submission" date="2020-06" db="EMBL/GenBank/DDBJ databases">
        <title>Crossreactivity between MHC class I-restricted antigens from cancer cells and an enterococcal bacteriophage.</title>
        <authorList>
            <person name="Fluckiger A."/>
            <person name="Daillere R."/>
            <person name="Sassi M."/>
            <person name="Cattoir V."/>
            <person name="Kroemer G."/>
            <person name="Zitvogel L."/>
        </authorList>
    </citation>
    <scope>NUCLEOTIDE SEQUENCE [LARGE SCALE GENOMIC DNA]</scope>
    <source>
        <strain evidence="14 18">EG4</strain>
    </source>
</reference>
<feature type="transmembrane region" description="Helical" evidence="12">
    <location>
        <begin position="31"/>
        <end position="51"/>
    </location>
</feature>
<dbReference type="EMBL" id="CP050485">
    <property type="protein sequence ID" value="QOG25895.1"/>
    <property type="molecule type" value="Genomic_DNA"/>
</dbReference>
<dbReference type="NCBIfam" id="TIGR00328">
    <property type="entry name" value="flhB"/>
    <property type="match status" value="1"/>
</dbReference>
<reference evidence="16 17" key="1">
    <citation type="submission" date="2020-03" db="EMBL/GenBank/DDBJ databases">
        <title>Characterization of ganglioside-mimicking enterococci.</title>
        <authorList>
            <person name="Patry R.T."/>
            <person name="Nothaft H."/>
            <person name="Bridger R."/>
            <person name="Shajahan A."/>
            <person name="Huynh S."/>
            <person name="Sanchez S."/>
            <person name="Azadi P."/>
            <person name="Cooper K."/>
            <person name="Miller W.G."/>
            <person name="Parker C.T."/>
            <person name="Wells L."/>
            <person name="Szymanski C.M."/>
        </authorList>
    </citation>
    <scope>NUCLEOTIDE SEQUENCE [LARGE SCALE GENOMIC DNA]</scope>
    <source>
        <strain evidence="16 17">EGM181</strain>
    </source>
</reference>
<dbReference type="Pfam" id="PF01312">
    <property type="entry name" value="Bac_export_2"/>
    <property type="match status" value="1"/>
</dbReference>
<keyword evidence="14" id="KW-0969">Cilium</keyword>
<keyword evidence="14" id="KW-0966">Cell projection</keyword>
<keyword evidence="14" id="KW-0282">Flagellum</keyword>
<dbReference type="GO" id="GO:0005886">
    <property type="term" value="C:plasma membrane"/>
    <property type="evidence" value="ECO:0007669"/>
    <property type="project" value="UniProtKB-SubCell"/>
</dbReference>
<comment type="function">
    <text evidence="12">Required for formation of the rod structure in the basal body of the flagellar apparatus. Together with FliI and FliH, may constitute the export apparatus of flagellin.</text>
</comment>
<dbReference type="Gene3D" id="6.10.250.2080">
    <property type="match status" value="1"/>
</dbReference>
<comment type="subcellular location">
    <subcellularLocation>
        <location evidence="1">Cell membrane</location>
        <topology evidence="1">Multi-pass membrane protein</topology>
    </subcellularLocation>
</comment>
<proteinExistence type="inferred from homology"/>
<dbReference type="GO" id="GO:0044780">
    <property type="term" value="P:bacterial-type flagellum assembly"/>
    <property type="evidence" value="ECO:0007669"/>
    <property type="project" value="InterPro"/>
</dbReference>
<feature type="transmembrane region" description="Helical" evidence="12">
    <location>
        <begin position="148"/>
        <end position="171"/>
    </location>
</feature>
<dbReference type="Proteomes" id="UP000571857">
    <property type="component" value="Unassembled WGS sequence"/>
</dbReference>
<dbReference type="SUPFAM" id="SSF160544">
    <property type="entry name" value="EscU C-terminal domain-like"/>
    <property type="match status" value="1"/>
</dbReference>
<keyword evidence="7 12" id="KW-1005">Bacterial flagellum biogenesis</keyword>
<organism evidence="14 18">
    <name type="scientific">Enterococcus gallinarum</name>
    <dbReference type="NCBI Taxonomy" id="1353"/>
    <lineage>
        <taxon>Bacteria</taxon>
        <taxon>Bacillati</taxon>
        <taxon>Bacillota</taxon>
        <taxon>Bacilli</taxon>
        <taxon>Lactobacillales</taxon>
        <taxon>Enterococcaceae</taxon>
        <taxon>Enterococcus</taxon>
    </lineage>
</organism>
<evidence type="ECO:0000256" key="8">
    <source>
        <dbReference type="ARBA" id="ARBA00022927"/>
    </source>
</evidence>
<dbReference type="InterPro" id="IPR029025">
    <property type="entry name" value="T3SS_substrate_exporter_C"/>
</dbReference>
<dbReference type="InterPro" id="IPR006135">
    <property type="entry name" value="T3SS_substrate_exporter"/>
</dbReference>
<evidence type="ECO:0000256" key="12">
    <source>
        <dbReference type="RuleBase" id="RU364091"/>
    </source>
</evidence>
<gene>
    <name evidence="12 14" type="primary">flhB</name>
    <name evidence="16" type="ORF">EGM181_00620</name>
    <name evidence="14" type="ORF">HWH42_07490</name>
    <name evidence="15" type="ORF">QRX88_11970</name>
</gene>
<dbReference type="GO" id="GO:0009306">
    <property type="term" value="P:protein secretion"/>
    <property type="evidence" value="ECO:0007669"/>
    <property type="project" value="InterPro"/>
</dbReference>
<dbReference type="EMBL" id="JABXJK010000034">
    <property type="protein sequence ID" value="MBA0972425.1"/>
    <property type="molecule type" value="Genomic_DNA"/>
</dbReference>
<evidence type="ECO:0000256" key="7">
    <source>
        <dbReference type="ARBA" id="ARBA00022795"/>
    </source>
</evidence>
<dbReference type="EMBL" id="JASUBT010000008">
    <property type="protein sequence ID" value="MDL4936434.1"/>
    <property type="molecule type" value="Genomic_DNA"/>
</dbReference>
<dbReference type="Proteomes" id="UP000516696">
    <property type="component" value="Chromosome"/>
</dbReference>
<keyword evidence="9 12" id="KW-1133">Transmembrane helix</keyword>
<evidence type="ECO:0000256" key="2">
    <source>
        <dbReference type="ARBA" id="ARBA00010690"/>
    </source>
</evidence>
<evidence type="ECO:0000256" key="5">
    <source>
        <dbReference type="ARBA" id="ARBA00022475"/>
    </source>
</evidence>
<accession>A0A2K3QUW1</accession>
<dbReference type="Gene3D" id="3.40.1690.10">
    <property type="entry name" value="secretion proteins EscU"/>
    <property type="match status" value="1"/>
</dbReference>
<dbReference type="Proteomes" id="UP001241571">
    <property type="component" value="Unassembled WGS sequence"/>
</dbReference>
<evidence type="ECO:0000256" key="10">
    <source>
        <dbReference type="ARBA" id="ARBA00023136"/>
    </source>
</evidence>
<evidence type="ECO:0000313" key="14">
    <source>
        <dbReference type="EMBL" id="MBA0972425.1"/>
    </source>
</evidence>
<evidence type="ECO:0000256" key="1">
    <source>
        <dbReference type="ARBA" id="ARBA00004651"/>
    </source>
</evidence>
<evidence type="ECO:0000256" key="11">
    <source>
        <dbReference type="ARBA" id="ARBA00023225"/>
    </source>
</evidence>
<dbReference type="AlphaFoldDB" id="A0A2K3QUW1"/>
<feature type="transmembrane region" description="Helical" evidence="12">
    <location>
        <begin position="84"/>
        <end position="108"/>
    </location>
</feature>
<evidence type="ECO:0000256" key="9">
    <source>
        <dbReference type="ARBA" id="ARBA00022989"/>
    </source>
</evidence>
<feature type="transmembrane region" description="Helical" evidence="12">
    <location>
        <begin position="191"/>
        <end position="209"/>
    </location>
</feature>
<evidence type="ECO:0000313" key="15">
    <source>
        <dbReference type="EMBL" id="MDL4936434.1"/>
    </source>
</evidence>
<keyword evidence="4 12" id="KW-0813">Transport</keyword>
<keyword evidence="10 12" id="KW-0472">Membrane</keyword>
<evidence type="ECO:0000256" key="3">
    <source>
        <dbReference type="ARBA" id="ARBA00021622"/>
    </source>
</evidence>
<keyword evidence="5 12" id="KW-1003">Cell membrane</keyword>
<evidence type="ECO:0000313" key="17">
    <source>
        <dbReference type="Proteomes" id="UP000516696"/>
    </source>
</evidence>
<evidence type="ECO:0000256" key="13">
    <source>
        <dbReference type="SAM" id="MobiDB-lite"/>
    </source>
</evidence>
<keyword evidence="11 12" id="KW-1006">Bacterial flagellum protein export</keyword>
<keyword evidence="6 12" id="KW-0812">Transmembrane</keyword>
<sequence>MSEKDGKTEQPTAKRLRDARKRGEVPKTQELAAAVSLMVFSFMLLPLWHFFAQRFLPYLTRALEHLYLFEASVADLPRLGLQSILLFFLLCAPVFVIAYAVGLITNYAQVGILFSAKAIKPNFKKLNPLAGLKQQFSTRALANLAKTLAKFGIIVYLCYQKFLAAVPTLLGVSEVGLEKTVYFLIERAKDLFFQISLFLIVLAVGDYVYQRYSHRKNLKMSKQEIKDEYKQMEGDPQVKSQRKAKYREMTRNAIAHIKEATVVITNPTHFAIAIRYDAENEGVPRVLAKGADQLAQRMKAEAAKENIPMIENREIARALYRQVEPGDLIPVEMYEAIAEIIALVYQLEENERGKI</sequence>
<protein>
    <recommendedName>
        <fullName evidence="3 12">Flagellar biosynthetic protein FlhB</fullName>
    </recommendedName>
</protein>
<name>A0A2K3QUW1_ENTGA</name>
<reference evidence="15 19" key="3">
    <citation type="submission" date="2023-06" db="EMBL/GenBank/DDBJ databases">
        <title>Acute promotion of culturable opportunistic pathogens and persistent increase of antibiotic resistance following antibiotic exposure in mouse gut microbiota.</title>
        <authorList>
            <person name="Li L."/>
            <person name="Wang B."/>
            <person name="Sun Y."/>
            <person name="Wang M."/>
            <person name="Xu H."/>
        </authorList>
    </citation>
    <scope>NUCLEOTIDE SEQUENCE [LARGE SCALE GENOMIC DNA]</scope>
    <source>
        <strain evidence="15 19">CRI2_2</strain>
    </source>
</reference>
<keyword evidence="8 12" id="KW-0653">Protein transport</keyword>
<evidence type="ECO:0000313" key="16">
    <source>
        <dbReference type="EMBL" id="QOG25895.1"/>
    </source>
</evidence>
<evidence type="ECO:0000313" key="19">
    <source>
        <dbReference type="Proteomes" id="UP001241571"/>
    </source>
</evidence>
<dbReference type="RefSeq" id="WP_103300693.1">
    <property type="nucleotide sequence ID" value="NZ_CAKOCH010000008.1"/>
</dbReference>
<feature type="region of interest" description="Disordered" evidence="13">
    <location>
        <begin position="1"/>
        <end position="23"/>
    </location>
</feature>